<sequence>MNKNMDLFFISGLVIKKWYVTLLLPVIIAAGTFYIVNQQNVKEAKYEAVSSFVVANKNAVKEDTVANFEYSDMLITSLAELVTNNKVIKNALHELDGKEAHTDNQIQYILAPEIKRDVTVLVKESIVQVSYRDKSATRAKKMVNALVSQTKTQEHDLWDTKSIKVLDKATTPLKKNVNLRKTLMFTAIAFFAPFVIIAVLVLALNNRKPI</sequence>
<evidence type="ECO:0000256" key="1">
    <source>
        <dbReference type="SAM" id="Phobius"/>
    </source>
</evidence>
<protein>
    <recommendedName>
        <fullName evidence="4">Capsular polysaccharide biosynthesis protein CpsC</fullName>
    </recommendedName>
</protein>
<feature type="transmembrane region" description="Helical" evidence="1">
    <location>
        <begin position="18"/>
        <end position="36"/>
    </location>
</feature>
<dbReference type="RefSeq" id="WP_108730989.1">
    <property type="nucleotide sequence ID" value="NZ_CP020928.1"/>
</dbReference>
<dbReference type="AlphaFoldDB" id="A0A2S1KUH3"/>
<dbReference type="Proteomes" id="UP000244870">
    <property type="component" value="Chromosome"/>
</dbReference>
<organism evidence="2 3">
    <name type="scientific">Weissella cibaria</name>
    <dbReference type="NCBI Taxonomy" id="137591"/>
    <lineage>
        <taxon>Bacteria</taxon>
        <taxon>Bacillati</taxon>
        <taxon>Bacillota</taxon>
        <taxon>Bacilli</taxon>
        <taxon>Lactobacillales</taxon>
        <taxon>Lactobacillaceae</taxon>
        <taxon>Weissella</taxon>
    </lineage>
</organism>
<evidence type="ECO:0000313" key="3">
    <source>
        <dbReference type="Proteomes" id="UP000244870"/>
    </source>
</evidence>
<feature type="transmembrane region" description="Helical" evidence="1">
    <location>
        <begin position="183"/>
        <end position="204"/>
    </location>
</feature>
<gene>
    <name evidence="2" type="ORF">B6254_2232</name>
</gene>
<keyword evidence="1" id="KW-0472">Membrane</keyword>
<keyword evidence="1" id="KW-1133">Transmembrane helix</keyword>
<name>A0A2S1KUH3_9LACO</name>
<proteinExistence type="predicted"/>
<evidence type="ECO:0000313" key="2">
    <source>
        <dbReference type="EMBL" id="AWF96583.1"/>
    </source>
</evidence>
<evidence type="ECO:0008006" key="4">
    <source>
        <dbReference type="Google" id="ProtNLM"/>
    </source>
</evidence>
<reference evidence="2 3" key="1">
    <citation type="submission" date="2017-04" db="EMBL/GenBank/DDBJ databases">
        <title>Weissella cibaria strain m2 complete genome.</title>
        <authorList>
            <person name="Pan Q."/>
            <person name="Tan M."/>
            <person name="Yao F."/>
            <person name="Su S."/>
        </authorList>
    </citation>
    <scope>NUCLEOTIDE SEQUENCE [LARGE SCALE GENOMIC DNA]</scope>
    <source>
        <strain evidence="2 3">M2</strain>
    </source>
</reference>
<accession>A0A2S1KUH3</accession>
<keyword evidence="1" id="KW-0812">Transmembrane</keyword>
<dbReference type="EMBL" id="CP020928">
    <property type="protein sequence ID" value="AWF96583.1"/>
    <property type="molecule type" value="Genomic_DNA"/>
</dbReference>